<evidence type="ECO:0000313" key="1">
    <source>
        <dbReference type="EMBL" id="KAF7274702.1"/>
    </source>
</evidence>
<gene>
    <name evidence="1" type="ORF">GWI33_012627</name>
</gene>
<accession>A0A834I8X2</accession>
<comment type="caution">
    <text evidence="1">The sequence shown here is derived from an EMBL/GenBank/DDBJ whole genome shotgun (WGS) entry which is preliminary data.</text>
</comment>
<protein>
    <submittedName>
        <fullName evidence="1">Uncharacterized protein</fullName>
    </submittedName>
</protein>
<dbReference type="AlphaFoldDB" id="A0A834I8X2"/>
<keyword evidence="2" id="KW-1185">Reference proteome</keyword>
<dbReference type="EMBL" id="JAACXV010012363">
    <property type="protein sequence ID" value="KAF7274702.1"/>
    <property type="molecule type" value="Genomic_DNA"/>
</dbReference>
<dbReference type="Proteomes" id="UP000625711">
    <property type="component" value="Unassembled WGS sequence"/>
</dbReference>
<proteinExistence type="predicted"/>
<reference evidence="1" key="1">
    <citation type="submission" date="2020-08" db="EMBL/GenBank/DDBJ databases">
        <title>Genome sequencing and assembly of the red palm weevil Rhynchophorus ferrugineus.</title>
        <authorList>
            <person name="Dias G.B."/>
            <person name="Bergman C.M."/>
            <person name="Manee M."/>
        </authorList>
    </citation>
    <scope>NUCLEOTIDE SEQUENCE</scope>
    <source>
        <strain evidence="1">AA-2017</strain>
        <tissue evidence="1">Whole larva</tissue>
    </source>
</reference>
<organism evidence="1 2">
    <name type="scientific">Rhynchophorus ferrugineus</name>
    <name type="common">Red palm weevil</name>
    <name type="synonym">Curculio ferrugineus</name>
    <dbReference type="NCBI Taxonomy" id="354439"/>
    <lineage>
        <taxon>Eukaryota</taxon>
        <taxon>Metazoa</taxon>
        <taxon>Ecdysozoa</taxon>
        <taxon>Arthropoda</taxon>
        <taxon>Hexapoda</taxon>
        <taxon>Insecta</taxon>
        <taxon>Pterygota</taxon>
        <taxon>Neoptera</taxon>
        <taxon>Endopterygota</taxon>
        <taxon>Coleoptera</taxon>
        <taxon>Polyphaga</taxon>
        <taxon>Cucujiformia</taxon>
        <taxon>Curculionidae</taxon>
        <taxon>Dryophthorinae</taxon>
        <taxon>Rhynchophorus</taxon>
    </lineage>
</organism>
<evidence type="ECO:0000313" key="2">
    <source>
        <dbReference type="Proteomes" id="UP000625711"/>
    </source>
</evidence>
<name>A0A834I8X2_RHYFE</name>
<sequence>MCFSCSLLTVVIHQTGRNAPALVSNTKYAATTSPGPNRPANKVIAVFRFLSDCKSVDLTNCRPRLVISITTGPFSASKLYLEAFEIIGRSAAAPTRENRPCQPEPPLRL</sequence>